<dbReference type="Proteomes" id="UP000091956">
    <property type="component" value="Unassembled WGS sequence"/>
</dbReference>
<sequence>MLIYRYNSVCFLSPVITAPGEALLVPPTNYGSTRTLPPSPHAMRMAFNVYRVQFTMAMQDPDMPSPRYHNVIFVETEADGSGAVHHLTGDITSGMVYATRREGRPEESEIFVRKEFIGKVASATYPEKINTVLEALPPPPKQKKFNIKTMRTEQMKPDGSFYEPGEKRLRMVKCTEWTMEQAIPALYASSVLQKEADGILDSDIFDRKIGMQERMYR</sequence>
<proteinExistence type="predicted"/>
<reference evidence="2" key="2">
    <citation type="journal article" date="2018" name="Nat. Commun.">
        <title>Extreme sensitivity to ultraviolet light in the fungal pathogen causing white-nose syndrome of bats.</title>
        <authorList>
            <person name="Palmer J.M."/>
            <person name="Drees K.P."/>
            <person name="Foster J.T."/>
            <person name="Lindner D.L."/>
        </authorList>
    </citation>
    <scope>NUCLEOTIDE SEQUENCE [LARGE SCALE GENOMIC DNA]</scope>
    <source>
        <strain evidence="2">UAMH 10579</strain>
    </source>
</reference>
<reference evidence="1 2" key="1">
    <citation type="submission" date="2016-03" db="EMBL/GenBank/DDBJ databases">
        <title>Comparative genomics of Pseudogymnoascus destructans, the fungus causing white-nose syndrome of bats.</title>
        <authorList>
            <person name="Palmer J.M."/>
            <person name="Drees K.P."/>
            <person name="Foster J.T."/>
            <person name="Lindner D.L."/>
        </authorList>
    </citation>
    <scope>NUCLEOTIDE SEQUENCE [LARGE SCALE GENOMIC DNA]</scope>
    <source>
        <strain evidence="1 2">UAMH 10579</strain>
    </source>
</reference>
<evidence type="ECO:0000313" key="1">
    <source>
        <dbReference type="EMBL" id="OBT93019.2"/>
    </source>
</evidence>
<dbReference type="RefSeq" id="XP_018126752.2">
    <property type="nucleotide sequence ID" value="XM_018277996.2"/>
</dbReference>
<keyword evidence="2" id="KW-1185">Reference proteome</keyword>
<dbReference type="InterPro" id="IPR046670">
    <property type="entry name" value="DUF6540"/>
</dbReference>
<organism evidence="1 2">
    <name type="scientific">Pseudogymnoascus verrucosus</name>
    <dbReference type="NCBI Taxonomy" id="342668"/>
    <lineage>
        <taxon>Eukaryota</taxon>
        <taxon>Fungi</taxon>
        <taxon>Dikarya</taxon>
        <taxon>Ascomycota</taxon>
        <taxon>Pezizomycotina</taxon>
        <taxon>Leotiomycetes</taxon>
        <taxon>Thelebolales</taxon>
        <taxon>Thelebolaceae</taxon>
        <taxon>Pseudogymnoascus</taxon>
    </lineage>
</organism>
<dbReference type="GeneID" id="28841961"/>
<evidence type="ECO:0000313" key="2">
    <source>
        <dbReference type="Proteomes" id="UP000091956"/>
    </source>
</evidence>
<name>A0A1B8GAZ2_9PEZI</name>
<dbReference type="AlphaFoldDB" id="A0A1B8GAZ2"/>
<accession>A0A1B8GAZ2</accession>
<protein>
    <submittedName>
        <fullName evidence="1">Uncharacterized protein</fullName>
    </submittedName>
</protein>
<dbReference type="STRING" id="342668.A0A1B8GAZ2"/>
<dbReference type="EMBL" id="KV460259">
    <property type="protein sequence ID" value="OBT93019.2"/>
    <property type="molecule type" value="Genomic_DNA"/>
</dbReference>
<gene>
    <name evidence="1" type="ORF">VE01_08575</name>
</gene>
<dbReference type="Pfam" id="PF20174">
    <property type="entry name" value="DUF6540"/>
    <property type="match status" value="1"/>
</dbReference>